<proteinExistence type="predicted"/>
<evidence type="ECO:0000313" key="2">
    <source>
        <dbReference type="Proteomes" id="UP000316008"/>
    </source>
</evidence>
<dbReference type="AlphaFoldDB" id="A0A556MJ84"/>
<protein>
    <submittedName>
        <fullName evidence="1">Uncharacterized protein</fullName>
    </submittedName>
</protein>
<dbReference type="EMBL" id="VLPL01000010">
    <property type="protein sequence ID" value="TSJ39977.1"/>
    <property type="molecule type" value="Genomic_DNA"/>
</dbReference>
<keyword evidence="2" id="KW-1185">Reference proteome</keyword>
<comment type="caution">
    <text evidence="1">The sequence shown here is derived from an EMBL/GenBank/DDBJ whole genome shotgun (WGS) entry which is preliminary data.</text>
</comment>
<evidence type="ECO:0000313" key="1">
    <source>
        <dbReference type="EMBL" id="TSJ39977.1"/>
    </source>
</evidence>
<reference evidence="1 2" key="1">
    <citation type="submission" date="2019-07" db="EMBL/GenBank/DDBJ databases">
        <authorList>
            <person name="Huq M.A."/>
        </authorList>
    </citation>
    <scope>NUCLEOTIDE SEQUENCE [LARGE SCALE GENOMIC DNA]</scope>
    <source>
        <strain evidence="1 2">MAH-3</strain>
    </source>
</reference>
<dbReference type="Proteomes" id="UP000316008">
    <property type="component" value="Unassembled WGS sequence"/>
</dbReference>
<organism evidence="1 2">
    <name type="scientific">Fluviicola chungangensis</name>
    <dbReference type="NCBI Taxonomy" id="2597671"/>
    <lineage>
        <taxon>Bacteria</taxon>
        <taxon>Pseudomonadati</taxon>
        <taxon>Bacteroidota</taxon>
        <taxon>Flavobacteriia</taxon>
        <taxon>Flavobacteriales</taxon>
        <taxon>Crocinitomicaceae</taxon>
        <taxon>Fluviicola</taxon>
    </lineage>
</organism>
<dbReference type="PROSITE" id="PS51257">
    <property type="entry name" value="PROKAR_LIPOPROTEIN"/>
    <property type="match status" value="1"/>
</dbReference>
<accession>A0A556MJ84</accession>
<dbReference type="RefSeq" id="WP_144334393.1">
    <property type="nucleotide sequence ID" value="NZ_VLPL01000010.1"/>
</dbReference>
<dbReference type="Gene3D" id="3.90.1720.10">
    <property type="entry name" value="endopeptidase domain like (from Nostoc punctiforme)"/>
    <property type="match status" value="1"/>
</dbReference>
<name>A0A556MJ84_9FLAO</name>
<sequence length="234" mass="26881">MQLKFTTLCILSFLLTGCLDNKAQVKGKLNLPAYEELIASVEKQRLVFQKAYNESDESDRSEIEEKAGSYLLEKITGDFFDQWYGTEWDFNGTTRTPRKGKIACGYFITTVLSDAGFKIPRTKWAQQASEYYITRMTSEVKRFSNQTPESMKTYFLKQTDGLFVVGLDSHVGFVYKYGDEVTFTHASYYDPKIGVQTEELTGENPFAKSAYRVVGRILNKEMVRKWILGEAWSE</sequence>
<gene>
    <name evidence="1" type="ORF">FO442_16865</name>
</gene>
<dbReference type="OrthoDB" id="944017at2"/>